<protein>
    <submittedName>
        <fullName evidence="1">Uncharacterized protein</fullName>
    </submittedName>
</protein>
<evidence type="ECO:0000313" key="2">
    <source>
        <dbReference type="Proteomes" id="UP000198639"/>
    </source>
</evidence>
<dbReference type="STRING" id="1164594.SAMN05216204_1135"/>
<reference evidence="2" key="1">
    <citation type="submission" date="2016-10" db="EMBL/GenBank/DDBJ databases">
        <authorList>
            <person name="Varghese N."/>
            <person name="Submissions S."/>
        </authorList>
    </citation>
    <scope>NUCLEOTIDE SEQUENCE [LARGE SCALE GENOMIC DNA]</scope>
    <source>
        <strain evidence="2">CGMCC 1.12041</strain>
    </source>
</reference>
<name>A0A1I1NB28_9BURK</name>
<gene>
    <name evidence="1" type="ORF">SAMN05216204_1135</name>
</gene>
<dbReference type="Proteomes" id="UP000198639">
    <property type="component" value="Unassembled WGS sequence"/>
</dbReference>
<evidence type="ECO:0000313" key="1">
    <source>
        <dbReference type="EMBL" id="SFC94566.1"/>
    </source>
</evidence>
<dbReference type="EMBL" id="FOLD01000013">
    <property type="protein sequence ID" value="SFC94566.1"/>
    <property type="molecule type" value="Genomic_DNA"/>
</dbReference>
<organism evidence="1 2">
    <name type="scientific">Massilia yuzhufengensis</name>
    <dbReference type="NCBI Taxonomy" id="1164594"/>
    <lineage>
        <taxon>Bacteria</taxon>
        <taxon>Pseudomonadati</taxon>
        <taxon>Pseudomonadota</taxon>
        <taxon>Betaproteobacteria</taxon>
        <taxon>Burkholderiales</taxon>
        <taxon>Oxalobacteraceae</taxon>
        <taxon>Telluria group</taxon>
        <taxon>Massilia</taxon>
    </lineage>
</organism>
<dbReference type="AlphaFoldDB" id="A0A1I1NB28"/>
<sequence>MRTPIRTALGGRFSSFDALAKAMTETPISDGWPRYRSLGAKIGQLDQGKTGWWLQRPEQLRVLLDLLGLSGPDVGIHPDAFDGLFAFSDFPELPPLDARRERFCDIAGPGPLPRDRDRAELDLWLEDRPRSLHRMPTSTVWLHVPPRTGRSVLLATLTSTGRYEVLVKNTLADVGELLAGAEPIVIAVSADGGMLDLLALARRPEDAGTLIIAPFAAPSRRDADPLEDWSWEGMTGEKLDRQLLGMTNPGSLRSAIQPVQWQLHSGWRQKLLNWVEARLSRHDSDTLFSSTSLGEWLDSFDPLQEWIRTPADLMALCRVTHHGLEKRLPDRGMRNAGQQLLTAMPLSGPGEEALFARLACARWEDFTQPWRNALPYAAWEGLAPAPPSRVDLLAIAEESDMDERYRQVTRLARQPDTAGLRLLSGAGLLARSSNGCFDLEPRVLADLAVRDHLLVTMTSGRVDKWGMACFDPERRATVDAALDALDDGDLLAAVEGVLHRGFQSAAGLAAAEALFCTVGRRKLQGRQVPDGVHALASAVVPHLPLGVDGWTLPGPWTRPLSMPAECCEWLAVCWAWSLSPKPEMPALAGYAGWLFAGWCDDLPETPFWLRSLTPPSEGSTYIDAWTSVLKAAQAVVRHRTVLVDDPPSLWHGALLAASIYGAWPAQAVWWEAVHADETMTEILLTQLKHHGSAGATNVWPSLIAHEAEAISTGQIRAMFSPVRIAILEQLDAAVTVKGLGLQERRYAVRNAQLMPPKVRRMLLDSLAPEELEEDIQSADRLFKACGREAVASLVRWLDTTIGWFAASQMWEHNPEFTIQWIEAHAATNAELAEMVLDACPQSESARAAGVLLRDRTLLDFGARQDWVRNRLPGSGMAATVLVALLEQSGSRNDRA</sequence>
<dbReference type="RefSeq" id="WP_143084577.1">
    <property type="nucleotide sequence ID" value="NZ_FOLD01000013.1"/>
</dbReference>
<dbReference type="OrthoDB" id="8773068at2"/>
<accession>A0A1I1NB28</accession>
<keyword evidence="2" id="KW-1185">Reference proteome</keyword>
<proteinExistence type="predicted"/>